<feature type="compositionally biased region" description="Pro residues" evidence="1">
    <location>
        <begin position="711"/>
        <end position="720"/>
    </location>
</feature>
<reference evidence="2" key="1">
    <citation type="journal article" date="2021" name="Nat. Commun.">
        <title>Genetic determinants of endophytism in the Arabidopsis root mycobiome.</title>
        <authorList>
            <person name="Mesny F."/>
            <person name="Miyauchi S."/>
            <person name="Thiergart T."/>
            <person name="Pickel B."/>
            <person name="Atanasova L."/>
            <person name="Karlsson M."/>
            <person name="Huettel B."/>
            <person name="Barry K.W."/>
            <person name="Haridas S."/>
            <person name="Chen C."/>
            <person name="Bauer D."/>
            <person name="Andreopoulos W."/>
            <person name="Pangilinan J."/>
            <person name="LaButti K."/>
            <person name="Riley R."/>
            <person name="Lipzen A."/>
            <person name="Clum A."/>
            <person name="Drula E."/>
            <person name="Henrissat B."/>
            <person name="Kohler A."/>
            <person name="Grigoriev I.V."/>
            <person name="Martin F.M."/>
            <person name="Hacquard S."/>
        </authorList>
    </citation>
    <scope>NUCLEOTIDE SEQUENCE</scope>
    <source>
        <strain evidence="2">MPI-SDFR-AT-0073</strain>
    </source>
</reference>
<feature type="compositionally biased region" description="Acidic residues" evidence="1">
    <location>
        <begin position="697"/>
        <end position="707"/>
    </location>
</feature>
<dbReference type="AlphaFoldDB" id="A0A9P8ZUY0"/>
<organism evidence="2 3">
    <name type="scientific">Truncatella angustata</name>
    <dbReference type="NCBI Taxonomy" id="152316"/>
    <lineage>
        <taxon>Eukaryota</taxon>
        <taxon>Fungi</taxon>
        <taxon>Dikarya</taxon>
        <taxon>Ascomycota</taxon>
        <taxon>Pezizomycotina</taxon>
        <taxon>Sordariomycetes</taxon>
        <taxon>Xylariomycetidae</taxon>
        <taxon>Amphisphaeriales</taxon>
        <taxon>Sporocadaceae</taxon>
        <taxon>Truncatella</taxon>
    </lineage>
</organism>
<evidence type="ECO:0000313" key="2">
    <source>
        <dbReference type="EMBL" id="KAH6648533.1"/>
    </source>
</evidence>
<dbReference type="OrthoDB" id="37886at2759"/>
<feature type="compositionally biased region" description="Polar residues" evidence="1">
    <location>
        <begin position="1"/>
        <end position="18"/>
    </location>
</feature>
<feature type="compositionally biased region" description="Pro residues" evidence="1">
    <location>
        <begin position="45"/>
        <end position="55"/>
    </location>
</feature>
<dbReference type="PANTHER" id="PTHR48125:SF12">
    <property type="entry name" value="AT HOOK TRANSCRIPTION FACTOR FAMILY-RELATED"/>
    <property type="match status" value="1"/>
</dbReference>
<keyword evidence="3" id="KW-1185">Reference proteome</keyword>
<name>A0A9P8ZUY0_9PEZI</name>
<gene>
    <name evidence="2" type="ORF">BKA67DRAFT_367030</name>
</gene>
<feature type="region of interest" description="Disordered" evidence="1">
    <location>
        <begin position="425"/>
        <end position="454"/>
    </location>
</feature>
<dbReference type="Proteomes" id="UP000758603">
    <property type="component" value="Unassembled WGS sequence"/>
</dbReference>
<dbReference type="RefSeq" id="XP_045955040.1">
    <property type="nucleotide sequence ID" value="XM_046096459.1"/>
</dbReference>
<feature type="compositionally biased region" description="Pro residues" evidence="1">
    <location>
        <begin position="564"/>
        <end position="573"/>
    </location>
</feature>
<feature type="compositionally biased region" description="Low complexity" evidence="1">
    <location>
        <begin position="56"/>
        <end position="69"/>
    </location>
</feature>
<proteinExistence type="predicted"/>
<feature type="compositionally biased region" description="Pro residues" evidence="1">
    <location>
        <begin position="433"/>
        <end position="443"/>
    </location>
</feature>
<feature type="region of interest" description="Disordered" evidence="1">
    <location>
        <begin position="610"/>
        <end position="720"/>
    </location>
</feature>
<comment type="caution">
    <text evidence="2">The sequence shown here is derived from an EMBL/GenBank/DDBJ whole genome shotgun (WGS) entry which is preliminary data.</text>
</comment>
<protein>
    <submittedName>
        <fullName evidence="2">Uncharacterized protein</fullName>
    </submittedName>
</protein>
<dbReference type="GeneID" id="70125351"/>
<feature type="region of interest" description="Disordered" evidence="1">
    <location>
        <begin position="238"/>
        <end position="290"/>
    </location>
</feature>
<evidence type="ECO:0000256" key="1">
    <source>
        <dbReference type="SAM" id="MobiDB-lite"/>
    </source>
</evidence>
<evidence type="ECO:0000313" key="3">
    <source>
        <dbReference type="Proteomes" id="UP000758603"/>
    </source>
</evidence>
<dbReference type="EMBL" id="JAGPXC010000007">
    <property type="protein sequence ID" value="KAH6648533.1"/>
    <property type="molecule type" value="Genomic_DNA"/>
</dbReference>
<feature type="region of interest" description="Disordered" evidence="1">
    <location>
        <begin position="1"/>
        <end position="69"/>
    </location>
</feature>
<sequence>MASIAANSATWPTPTSGSPLPINGVVNGNSGGLSAHEQNASPISQQPPPPPPALPVPSIGSASPATPLQTLPPLALQTQISTHAPPQPPLSVDGIGSPTCDHHRVLPKFTEDNSRLTHAVQQSVPEAVRRVVRDNWQKTLLGTEFHQAFVMNAVIHHANGLIFKRAIKDFGHKMVSESKHEVIEHFAAKDLDDVADIILDKASDEFLDKALEKRLGTIDARSLINALARAERLGYENSDAMDVARPDPSPTRAEPFPSASSPGLQAPYQRLAPQPVSTGSNASQERRGGLHRPIAPDLQCRLCWRKFSAPAPYEYHVKKQLCTKTPPTSAGFDFSCEHCGAGFITHVGQQYHSANKVCGHHGIAAATPKDDVITANTPVVASGRNSPAMLVSSTMQTPQRTLQVTNPVPVSTGTLPVPETAHQYNHTTAQTPRAPPPPPPPPSSAGAFSDDPYAHLTPQTRARLDDELLAAEQSYAPRFKALEAVADLKERKDKMDGLQNSFSTKQSIIRKKYGVRLRKRRTAAEIDAERIRIQQWGSTPSGKRQRIDSGAGSPAVWRVTQQQPPSPTPPASTTPPAVRVPLSNQTPVADMSSAELRDISATAATTDFTIASSENTIPRAPAPGRSLSSMQRSGYRISTHNSRHSVSAEQTPEPEEQEPPAVRSDVAIDPPTESQTPSMQPPKRNGSATEPFVLDESSSEDSDSDEDIPAHVPPSRPASN</sequence>
<feature type="compositionally biased region" description="Polar residues" evidence="1">
    <location>
        <begin position="626"/>
        <end position="648"/>
    </location>
</feature>
<feature type="region of interest" description="Disordered" evidence="1">
    <location>
        <begin position="559"/>
        <end position="589"/>
    </location>
</feature>
<dbReference type="PANTHER" id="PTHR48125">
    <property type="entry name" value="LP07818P1"/>
    <property type="match status" value="1"/>
</dbReference>
<accession>A0A9P8ZUY0</accession>